<proteinExistence type="predicted"/>
<dbReference type="Proteomes" id="UP001469553">
    <property type="component" value="Unassembled WGS sequence"/>
</dbReference>
<protein>
    <submittedName>
        <fullName evidence="1">Uncharacterized protein</fullName>
    </submittedName>
</protein>
<comment type="caution">
    <text evidence="1">The sequence shown here is derived from an EMBL/GenBank/DDBJ whole genome shotgun (WGS) entry which is preliminary data.</text>
</comment>
<gene>
    <name evidence="1" type="ORF">AMECASPLE_034304</name>
</gene>
<name>A0ABV0Z5Q4_9TELE</name>
<organism evidence="1 2">
    <name type="scientific">Ameca splendens</name>
    <dbReference type="NCBI Taxonomy" id="208324"/>
    <lineage>
        <taxon>Eukaryota</taxon>
        <taxon>Metazoa</taxon>
        <taxon>Chordata</taxon>
        <taxon>Craniata</taxon>
        <taxon>Vertebrata</taxon>
        <taxon>Euteleostomi</taxon>
        <taxon>Actinopterygii</taxon>
        <taxon>Neopterygii</taxon>
        <taxon>Teleostei</taxon>
        <taxon>Neoteleostei</taxon>
        <taxon>Acanthomorphata</taxon>
        <taxon>Ovalentaria</taxon>
        <taxon>Atherinomorphae</taxon>
        <taxon>Cyprinodontiformes</taxon>
        <taxon>Goodeidae</taxon>
        <taxon>Ameca</taxon>
    </lineage>
</organism>
<reference evidence="1 2" key="1">
    <citation type="submission" date="2021-06" db="EMBL/GenBank/DDBJ databases">
        <authorList>
            <person name="Palmer J.M."/>
        </authorList>
    </citation>
    <scope>NUCLEOTIDE SEQUENCE [LARGE SCALE GENOMIC DNA]</scope>
    <source>
        <strain evidence="1 2">AS_MEX2019</strain>
        <tissue evidence="1">Muscle</tissue>
    </source>
</reference>
<accession>A0ABV0Z5Q4</accession>
<keyword evidence="2" id="KW-1185">Reference proteome</keyword>
<evidence type="ECO:0000313" key="2">
    <source>
        <dbReference type="Proteomes" id="UP001469553"/>
    </source>
</evidence>
<dbReference type="EMBL" id="JAHRIP010051851">
    <property type="protein sequence ID" value="MEQ2301281.1"/>
    <property type="molecule type" value="Genomic_DNA"/>
</dbReference>
<sequence>MTLLPGLNPGLSEFWRTNKFGQIPRKKSCSIQSVMDTVSPDQTRCDLWLIGPRTRPLLFFAAPSWTRTEPGRLSSSPDSVPLPGGFHVPPHHDGDLVHCSHNCLAEFFNKLQLNRSCFLSVSACGLSRQ</sequence>
<evidence type="ECO:0000313" key="1">
    <source>
        <dbReference type="EMBL" id="MEQ2301281.1"/>
    </source>
</evidence>